<organism evidence="2 3">
    <name type="scientific">Rotaria magnacalcarata</name>
    <dbReference type="NCBI Taxonomy" id="392030"/>
    <lineage>
        <taxon>Eukaryota</taxon>
        <taxon>Metazoa</taxon>
        <taxon>Spiralia</taxon>
        <taxon>Gnathifera</taxon>
        <taxon>Rotifera</taxon>
        <taxon>Eurotatoria</taxon>
        <taxon>Bdelloidea</taxon>
        <taxon>Philodinida</taxon>
        <taxon>Philodinidae</taxon>
        <taxon>Rotaria</taxon>
    </lineage>
</organism>
<dbReference type="AlphaFoldDB" id="A0A8S3KJ03"/>
<accession>A0A8S3KJ03</accession>
<comment type="caution">
    <text evidence="2">The sequence shown here is derived from an EMBL/GenBank/DDBJ whole genome shotgun (WGS) entry which is preliminary data.</text>
</comment>
<dbReference type="EMBL" id="CAJOBJ010383812">
    <property type="protein sequence ID" value="CAF5228353.1"/>
    <property type="molecule type" value="Genomic_DNA"/>
</dbReference>
<dbReference type="Proteomes" id="UP000681720">
    <property type="component" value="Unassembled WGS sequence"/>
</dbReference>
<gene>
    <name evidence="1" type="ORF">BYL167_LOCUS76360</name>
    <name evidence="2" type="ORF">GIL414_LOCUS88105</name>
</gene>
<evidence type="ECO:0000313" key="1">
    <source>
        <dbReference type="EMBL" id="CAF5167621.1"/>
    </source>
</evidence>
<feature type="non-terminal residue" evidence="2">
    <location>
        <position position="1"/>
    </location>
</feature>
<feature type="non-terminal residue" evidence="2">
    <location>
        <position position="61"/>
    </location>
</feature>
<dbReference type="EMBL" id="CAJOBH010275274">
    <property type="protein sequence ID" value="CAF5167621.1"/>
    <property type="molecule type" value="Genomic_DNA"/>
</dbReference>
<evidence type="ECO:0000313" key="2">
    <source>
        <dbReference type="EMBL" id="CAF5228353.1"/>
    </source>
</evidence>
<dbReference type="Proteomes" id="UP000681967">
    <property type="component" value="Unassembled WGS sequence"/>
</dbReference>
<proteinExistence type="predicted"/>
<evidence type="ECO:0000313" key="3">
    <source>
        <dbReference type="Proteomes" id="UP000681720"/>
    </source>
</evidence>
<reference evidence="2" key="1">
    <citation type="submission" date="2021-02" db="EMBL/GenBank/DDBJ databases">
        <authorList>
            <person name="Nowell W R."/>
        </authorList>
    </citation>
    <scope>NUCLEOTIDE SEQUENCE</scope>
</reference>
<name>A0A8S3KJ03_9BILA</name>
<protein>
    <submittedName>
        <fullName evidence="2">Uncharacterized protein</fullName>
    </submittedName>
</protein>
<sequence length="61" mass="6897">SPTEITLTTLCETQADEHLASDIEKVQNKIEYNQNTLDLLMNHVLITLDANIDDLKLSIDK</sequence>